<dbReference type="Proteomes" id="UP001151760">
    <property type="component" value="Unassembled WGS sequence"/>
</dbReference>
<sequence length="166" mass="19165">MEVFTNMLHRRARDASFTYHRYCYKLNIINLCFADDLFLFAHGDVNSTWVIMDTLEEFKITSGLTPSLLKSTAYFCNMLNYVKLDILNILPFEKGKLPVKYLGVPLVPSCLLIRDCTELMEKASVFILPSHLMLDLEQLMRGFLWCQGEMRKGKAKVAWEAVCLPL</sequence>
<evidence type="ECO:0008006" key="3">
    <source>
        <dbReference type="Google" id="ProtNLM"/>
    </source>
</evidence>
<evidence type="ECO:0000313" key="2">
    <source>
        <dbReference type="Proteomes" id="UP001151760"/>
    </source>
</evidence>
<dbReference type="EMBL" id="BQNB010009432">
    <property type="protein sequence ID" value="GJS63450.1"/>
    <property type="molecule type" value="Genomic_DNA"/>
</dbReference>
<evidence type="ECO:0000313" key="1">
    <source>
        <dbReference type="EMBL" id="GJS63450.1"/>
    </source>
</evidence>
<accession>A0ABQ4XDS9</accession>
<gene>
    <name evidence="1" type="ORF">Tco_0678014</name>
</gene>
<name>A0ABQ4XDS9_9ASTR</name>
<proteinExistence type="predicted"/>
<organism evidence="1 2">
    <name type="scientific">Tanacetum coccineum</name>
    <dbReference type="NCBI Taxonomy" id="301880"/>
    <lineage>
        <taxon>Eukaryota</taxon>
        <taxon>Viridiplantae</taxon>
        <taxon>Streptophyta</taxon>
        <taxon>Embryophyta</taxon>
        <taxon>Tracheophyta</taxon>
        <taxon>Spermatophyta</taxon>
        <taxon>Magnoliopsida</taxon>
        <taxon>eudicotyledons</taxon>
        <taxon>Gunneridae</taxon>
        <taxon>Pentapetalae</taxon>
        <taxon>asterids</taxon>
        <taxon>campanulids</taxon>
        <taxon>Asterales</taxon>
        <taxon>Asteraceae</taxon>
        <taxon>Asteroideae</taxon>
        <taxon>Anthemideae</taxon>
        <taxon>Anthemidinae</taxon>
        <taxon>Tanacetum</taxon>
    </lineage>
</organism>
<keyword evidence="2" id="KW-1185">Reference proteome</keyword>
<reference evidence="1" key="2">
    <citation type="submission" date="2022-01" db="EMBL/GenBank/DDBJ databases">
        <authorList>
            <person name="Yamashiro T."/>
            <person name="Shiraishi A."/>
            <person name="Satake H."/>
            <person name="Nakayama K."/>
        </authorList>
    </citation>
    <scope>NUCLEOTIDE SEQUENCE</scope>
</reference>
<protein>
    <recommendedName>
        <fullName evidence="3">Reverse transcriptase domain-containing protein</fullName>
    </recommendedName>
</protein>
<reference evidence="1" key="1">
    <citation type="journal article" date="2022" name="Int. J. Mol. Sci.">
        <title>Draft Genome of Tanacetum Coccineum: Genomic Comparison of Closely Related Tanacetum-Family Plants.</title>
        <authorList>
            <person name="Yamashiro T."/>
            <person name="Shiraishi A."/>
            <person name="Nakayama K."/>
            <person name="Satake H."/>
        </authorList>
    </citation>
    <scope>NUCLEOTIDE SEQUENCE</scope>
</reference>
<dbReference type="PANTHER" id="PTHR33116:SF84">
    <property type="entry name" value="RNA-DIRECTED DNA POLYMERASE"/>
    <property type="match status" value="1"/>
</dbReference>
<dbReference type="PANTHER" id="PTHR33116">
    <property type="entry name" value="REVERSE TRANSCRIPTASE ZINC-BINDING DOMAIN-CONTAINING PROTEIN-RELATED-RELATED"/>
    <property type="match status" value="1"/>
</dbReference>
<comment type="caution">
    <text evidence="1">The sequence shown here is derived from an EMBL/GenBank/DDBJ whole genome shotgun (WGS) entry which is preliminary data.</text>
</comment>